<dbReference type="EMBL" id="JWZX01001337">
    <property type="protein sequence ID" value="KOO34059.1"/>
    <property type="molecule type" value="Genomic_DNA"/>
</dbReference>
<name>A0A0M0K5I1_9EUKA</name>
<dbReference type="Proteomes" id="UP000037460">
    <property type="component" value="Unassembled WGS sequence"/>
</dbReference>
<dbReference type="AlphaFoldDB" id="A0A0M0K5I1"/>
<gene>
    <name evidence="1" type="ORF">Ctob_015997</name>
</gene>
<sequence length="198" mass="21937">MILQRASSILPDDVLNGMLKSLFNGRLQNSDAKQTLRPTIDKPAWEASSAEEQDAFIDALVKDTNIKKQLTALLKLSYKSVKDDIVTSAVFEFFPGIENSDYLNECRALLTKCNYGELTVKARFAPLKNVNTIQAANKVKGKGDDSIGPLTLASCEFVSQYYFPLHRADFYLNGQFLGMVWSFTSASACLGLPLITHD</sequence>
<organism evidence="1 2">
    <name type="scientific">Chrysochromulina tobinii</name>
    <dbReference type="NCBI Taxonomy" id="1460289"/>
    <lineage>
        <taxon>Eukaryota</taxon>
        <taxon>Haptista</taxon>
        <taxon>Haptophyta</taxon>
        <taxon>Prymnesiophyceae</taxon>
        <taxon>Prymnesiales</taxon>
        <taxon>Chrysochromulinaceae</taxon>
        <taxon>Chrysochromulina</taxon>
    </lineage>
</organism>
<comment type="caution">
    <text evidence="1">The sequence shown here is derived from an EMBL/GenBank/DDBJ whole genome shotgun (WGS) entry which is preliminary data.</text>
</comment>
<protein>
    <submittedName>
        <fullName evidence="1">Uncharacterized protein</fullName>
    </submittedName>
</protein>
<proteinExistence type="predicted"/>
<evidence type="ECO:0000313" key="1">
    <source>
        <dbReference type="EMBL" id="KOO34059.1"/>
    </source>
</evidence>
<reference evidence="2" key="1">
    <citation type="journal article" date="2015" name="PLoS Genet.">
        <title>Genome Sequence and Transcriptome Analyses of Chrysochromulina tobin: Metabolic Tools for Enhanced Algal Fitness in the Prominent Order Prymnesiales (Haptophyceae).</title>
        <authorList>
            <person name="Hovde B.T."/>
            <person name="Deodato C.R."/>
            <person name="Hunsperger H.M."/>
            <person name="Ryken S.A."/>
            <person name="Yost W."/>
            <person name="Jha R.K."/>
            <person name="Patterson J."/>
            <person name="Monnat R.J. Jr."/>
            <person name="Barlow S.B."/>
            <person name="Starkenburg S.R."/>
            <person name="Cattolico R.A."/>
        </authorList>
    </citation>
    <scope>NUCLEOTIDE SEQUENCE</scope>
    <source>
        <strain evidence="2">CCMP291</strain>
    </source>
</reference>
<accession>A0A0M0K5I1</accession>
<keyword evidence="2" id="KW-1185">Reference proteome</keyword>
<evidence type="ECO:0000313" key="2">
    <source>
        <dbReference type="Proteomes" id="UP000037460"/>
    </source>
</evidence>